<gene>
    <name evidence="1" type="ORF">EG849_11390</name>
</gene>
<reference evidence="1 2" key="1">
    <citation type="submission" date="2018-11" db="EMBL/GenBank/DDBJ databases">
        <title>Flavobacterium sp. nov., YIM 102600 draft genome.</title>
        <authorList>
            <person name="Li G."/>
            <person name="Jiang Y."/>
        </authorList>
    </citation>
    <scope>NUCLEOTIDE SEQUENCE [LARGE SCALE GENOMIC DNA]</scope>
    <source>
        <strain evidence="1 2">YIM 102600</strain>
    </source>
</reference>
<protein>
    <submittedName>
        <fullName evidence="1">DUF2931 family protein</fullName>
    </submittedName>
</protein>
<name>A0A3P3W6C9_9FLAO</name>
<dbReference type="PROSITE" id="PS51257">
    <property type="entry name" value="PROKAR_LIPOPROTEIN"/>
    <property type="match status" value="1"/>
</dbReference>
<comment type="caution">
    <text evidence="1">The sequence shown here is derived from an EMBL/GenBank/DDBJ whole genome shotgun (WGS) entry which is preliminary data.</text>
</comment>
<dbReference type="Proteomes" id="UP000271937">
    <property type="component" value="Unassembled WGS sequence"/>
</dbReference>
<accession>A0A3P3W6C9</accession>
<evidence type="ECO:0000313" key="1">
    <source>
        <dbReference type="EMBL" id="RRJ90254.1"/>
    </source>
</evidence>
<dbReference type="EMBL" id="RQVR01000012">
    <property type="protein sequence ID" value="RRJ90254.1"/>
    <property type="molecule type" value="Genomic_DNA"/>
</dbReference>
<dbReference type="AlphaFoldDB" id="A0A3P3W6C9"/>
<dbReference type="InterPro" id="IPR021326">
    <property type="entry name" value="DUF2931"/>
</dbReference>
<evidence type="ECO:0000313" key="2">
    <source>
        <dbReference type="Proteomes" id="UP000271937"/>
    </source>
</evidence>
<keyword evidence="2" id="KW-1185">Reference proteome</keyword>
<dbReference type="OrthoDB" id="5702951at2"/>
<proteinExistence type="predicted"/>
<organism evidence="1 2">
    <name type="scientific">Flavobacterium macacae</name>
    <dbReference type="NCBI Taxonomy" id="2488993"/>
    <lineage>
        <taxon>Bacteria</taxon>
        <taxon>Pseudomonadati</taxon>
        <taxon>Bacteroidota</taxon>
        <taxon>Flavobacteriia</taxon>
        <taxon>Flavobacteriales</taxon>
        <taxon>Flavobacteriaceae</taxon>
        <taxon>Flavobacterium</taxon>
    </lineage>
</organism>
<dbReference type="Pfam" id="PF11153">
    <property type="entry name" value="DUF2931"/>
    <property type="match status" value="1"/>
</dbReference>
<sequence length="355" mass="40765">MRTYKKIKKLICTIFICLAIISCKKEQMKTLTYDNKTKTDFNWSCSVTSIKDYPIEITTGYLATNKDFIAAFRNNGIEDDGWDVDGQEGGSGGNQIPSLLSLTWVSYAEKKVWFLDEGALPSDKILALFQEGFYNIDNGSQQPIHETYQHIVVGVAPGGVVVVFLTGDFHRVEVARFQATETAEDVNKSMRRPGIYKDTKAFLEDGFKTLLTAEQQANYKNNGIPFGLWDTYRTRYNWRLDMQFYKEEDKLAKNTHVQYINGEEDKLDLKEANKFKNHTLPKTVTFYYKNNWNEANFDETEIVEAFKKATQDNPQPKVIIIAKVQFMYKVVKFVVKCGDKEIPLEKVIVENGGYN</sequence>